<dbReference type="KEGG" id="kvr:CIB50_0000796"/>
<feature type="domain" description="HTH tetR-type" evidence="5">
    <location>
        <begin position="12"/>
        <end position="72"/>
    </location>
</feature>
<reference evidence="6" key="1">
    <citation type="submission" date="2017-08" db="EMBL/GenBank/DDBJ databases">
        <authorList>
            <person name="Minaev M."/>
            <person name="Kurbakov K.A."/>
            <person name="Solodovnikova G.I."/>
            <person name="Kuznetsova O.A."/>
            <person name="Lisitsyn A.B."/>
        </authorList>
    </citation>
    <scope>NUCLEOTIDE SEQUENCE</scope>
    <source>
        <strain evidence="6">80</strain>
    </source>
</reference>
<dbReference type="SUPFAM" id="SSF48498">
    <property type="entry name" value="Tetracyclin repressor-like, C-terminal domain"/>
    <property type="match status" value="1"/>
</dbReference>
<protein>
    <recommendedName>
        <fullName evidence="5">HTH tetR-type domain-containing protein</fullName>
    </recommendedName>
</protein>
<dbReference type="InterPro" id="IPR001647">
    <property type="entry name" value="HTH_TetR"/>
</dbReference>
<accession>A0A7D7PYC0</accession>
<dbReference type="AlphaFoldDB" id="A0A7D7PYC0"/>
<dbReference type="InterPro" id="IPR009057">
    <property type="entry name" value="Homeodomain-like_sf"/>
</dbReference>
<evidence type="ECO:0000256" key="4">
    <source>
        <dbReference type="PROSITE-ProRule" id="PRU00335"/>
    </source>
</evidence>
<keyword evidence="2 4" id="KW-0238">DNA-binding</keyword>
<dbReference type="PANTHER" id="PTHR30055">
    <property type="entry name" value="HTH-TYPE TRANSCRIPTIONAL REGULATOR RUTR"/>
    <property type="match status" value="1"/>
</dbReference>
<evidence type="ECO:0000256" key="3">
    <source>
        <dbReference type="ARBA" id="ARBA00023163"/>
    </source>
</evidence>
<evidence type="ECO:0000259" key="5">
    <source>
        <dbReference type="PROSITE" id="PS50977"/>
    </source>
</evidence>
<evidence type="ECO:0000256" key="1">
    <source>
        <dbReference type="ARBA" id="ARBA00023015"/>
    </source>
</evidence>
<organism evidence="6 7">
    <name type="scientific">Kocuria varians</name>
    <name type="common">Micrococcus varians</name>
    <dbReference type="NCBI Taxonomy" id="1272"/>
    <lineage>
        <taxon>Bacteria</taxon>
        <taxon>Bacillati</taxon>
        <taxon>Actinomycetota</taxon>
        <taxon>Actinomycetes</taxon>
        <taxon>Micrococcales</taxon>
        <taxon>Micrococcaceae</taxon>
        <taxon>Kocuria</taxon>
    </lineage>
</organism>
<evidence type="ECO:0000313" key="6">
    <source>
        <dbReference type="EMBL" id="QMS56096.1"/>
    </source>
</evidence>
<dbReference type="Gene3D" id="1.10.357.10">
    <property type="entry name" value="Tetracycline Repressor, domain 2"/>
    <property type="match status" value="1"/>
</dbReference>
<sequence>MRGVARPRKFDESTRRALIDDAAKQILAGGLDSVSLRPLAAKHGCPTTAIYTMFGSRDALITAVRDEAIDSYLRAQGEGLTGDGPIATLLSLGRANRRWALTYPQLYHVIFGRIGESPLTDPPAGRGGVSRSEFVATAKRPMCDTIRTAIDQGLFREVPVDHIGASLWAGVHGWVTIELRRPVIPGEGAQLSFDRHVLSLVRAWCVDPLQAS</sequence>
<proteinExistence type="predicted"/>
<reference evidence="6" key="2">
    <citation type="submission" date="2020-07" db="EMBL/GenBank/DDBJ databases">
        <title>Genome of starter culture bacteria Kocuria salsicia reveals its technological properties and safety for usage in meat industry.</title>
        <authorList>
            <person name="Michael M."/>
            <person name="Konstantin K."/>
            <person name="Evgenii K."/>
            <person name="Galina S."/>
            <person name="Oksana K."/>
            <person name="Andrei L."/>
        </authorList>
    </citation>
    <scope>NUCLEOTIDE SEQUENCE [LARGE SCALE GENOMIC DNA]</scope>
    <source>
        <strain evidence="6">80</strain>
    </source>
</reference>
<dbReference type="GO" id="GO:0003700">
    <property type="term" value="F:DNA-binding transcription factor activity"/>
    <property type="evidence" value="ECO:0007669"/>
    <property type="project" value="TreeGrafter"/>
</dbReference>
<dbReference type="GO" id="GO:0000976">
    <property type="term" value="F:transcription cis-regulatory region binding"/>
    <property type="evidence" value="ECO:0007669"/>
    <property type="project" value="TreeGrafter"/>
</dbReference>
<keyword evidence="3" id="KW-0804">Transcription</keyword>
<dbReference type="PANTHER" id="PTHR30055:SF209">
    <property type="entry name" value="POSSIBLE TRANSCRIPTIONAL REGULATORY PROTEIN (PROBABLY TETR-FAMILY)"/>
    <property type="match status" value="1"/>
</dbReference>
<feature type="DNA-binding region" description="H-T-H motif" evidence="4">
    <location>
        <begin position="35"/>
        <end position="54"/>
    </location>
</feature>
<dbReference type="InterPro" id="IPR025996">
    <property type="entry name" value="MT1864/Rv1816-like_C"/>
</dbReference>
<dbReference type="PROSITE" id="PS50977">
    <property type="entry name" value="HTH_TETR_2"/>
    <property type="match status" value="1"/>
</dbReference>
<keyword evidence="1" id="KW-0805">Transcription regulation</keyword>
<evidence type="ECO:0000256" key="2">
    <source>
        <dbReference type="ARBA" id="ARBA00023125"/>
    </source>
</evidence>
<keyword evidence="7" id="KW-1185">Reference proteome</keyword>
<name>A0A7D7PYC0_KOCVA</name>
<dbReference type="SUPFAM" id="SSF46689">
    <property type="entry name" value="Homeodomain-like"/>
    <property type="match status" value="1"/>
</dbReference>
<dbReference type="InterPro" id="IPR036271">
    <property type="entry name" value="Tet_transcr_reg_TetR-rel_C_sf"/>
</dbReference>
<evidence type="ECO:0000313" key="7">
    <source>
        <dbReference type="Proteomes" id="UP000216825"/>
    </source>
</evidence>
<gene>
    <name evidence="6" type="ORF">CIB50_0000796</name>
</gene>
<dbReference type="EMBL" id="CP059343">
    <property type="protein sequence ID" value="QMS56096.1"/>
    <property type="molecule type" value="Genomic_DNA"/>
</dbReference>
<dbReference type="Proteomes" id="UP000216825">
    <property type="component" value="Chromosome"/>
</dbReference>
<dbReference type="InterPro" id="IPR050109">
    <property type="entry name" value="HTH-type_TetR-like_transc_reg"/>
</dbReference>
<dbReference type="Pfam" id="PF13305">
    <property type="entry name" value="TetR_C_33"/>
    <property type="match status" value="1"/>
</dbReference>